<accession>D6YVK3</accession>
<dbReference type="SMART" id="SM00479">
    <property type="entry name" value="EXOIII"/>
    <property type="match status" value="1"/>
</dbReference>
<dbReference type="Proteomes" id="UP000001505">
    <property type="component" value="Chromosome"/>
</dbReference>
<evidence type="ECO:0000313" key="2">
    <source>
        <dbReference type="EMBL" id="ADI38164.1"/>
    </source>
</evidence>
<name>D6YVK3_WADCW</name>
<dbReference type="KEGG" id="wch:wcw_0797"/>
<dbReference type="GO" id="GO:0006259">
    <property type="term" value="P:DNA metabolic process"/>
    <property type="evidence" value="ECO:0007669"/>
    <property type="project" value="UniProtKB-ARBA"/>
</dbReference>
<dbReference type="eggNOG" id="COG0847">
    <property type="taxonomic scope" value="Bacteria"/>
</dbReference>
<dbReference type="CDD" id="cd06127">
    <property type="entry name" value="DEDDh"/>
    <property type="match status" value="1"/>
</dbReference>
<dbReference type="AlphaFoldDB" id="D6YVK3"/>
<dbReference type="InterPro" id="IPR012337">
    <property type="entry name" value="RNaseH-like_sf"/>
</dbReference>
<protein>
    <recommendedName>
        <fullName evidence="1">Exonuclease domain-containing protein</fullName>
    </recommendedName>
</protein>
<dbReference type="InterPro" id="IPR036397">
    <property type="entry name" value="RNaseH_sf"/>
</dbReference>
<proteinExistence type="predicted"/>
<dbReference type="STRING" id="716544.wcw_0797"/>
<evidence type="ECO:0000259" key="1">
    <source>
        <dbReference type="SMART" id="SM00479"/>
    </source>
</evidence>
<dbReference type="HOGENOM" id="CLU_1376999_0_0_0"/>
<organism evidence="2 3">
    <name type="scientific">Waddlia chondrophila (strain ATCC VR-1470 / WSU 86-1044)</name>
    <dbReference type="NCBI Taxonomy" id="716544"/>
    <lineage>
        <taxon>Bacteria</taxon>
        <taxon>Pseudomonadati</taxon>
        <taxon>Chlamydiota</taxon>
        <taxon>Chlamydiia</taxon>
        <taxon>Parachlamydiales</taxon>
        <taxon>Waddliaceae</taxon>
        <taxon>Waddlia</taxon>
    </lineage>
</organism>
<dbReference type="GO" id="GO:0004527">
    <property type="term" value="F:exonuclease activity"/>
    <property type="evidence" value="ECO:0007669"/>
    <property type="project" value="UniProtKB-ARBA"/>
</dbReference>
<feature type="domain" description="Exonuclease" evidence="1">
    <location>
        <begin position="2"/>
        <end position="195"/>
    </location>
</feature>
<evidence type="ECO:0000313" key="3">
    <source>
        <dbReference type="Proteomes" id="UP000001505"/>
    </source>
</evidence>
<reference evidence="2 3" key="1">
    <citation type="journal article" date="2010" name="PLoS ONE">
        <title>The Waddlia genome: a window into chlamydial biology.</title>
        <authorList>
            <person name="Bertelli C."/>
            <person name="Collyn F."/>
            <person name="Croxatto A."/>
            <person name="Ruckert C."/>
            <person name="Polkinghorne A."/>
            <person name="Kebbi-Beghdadi C."/>
            <person name="Goesmann A."/>
            <person name="Vaughan L."/>
            <person name="Greub G."/>
        </authorList>
    </citation>
    <scope>NUCLEOTIDE SEQUENCE [LARGE SCALE GENOMIC DNA]</scope>
    <source>
        <strain evidence="3">ATCC VR-1470 / WSU 86-1044</strain>
    </source>
</reference>
<gene>
    <name evidence="2" type="ordered locus">wcw_0797</name>
</gene>
<sequence>MYAIFLDIETTGLDPFIHKPIDLAFKIYDIRQDVSIAEYQQKIFQSIEDWNLHDPESIKVNGYTYRDLEEGKRSEKVAEEVIQLLLSHGIERGKAFFICQNPAFDRAFFDRIIPVYTQEKLNWPYHWLDLASMYWVFLLNEEKNERSQLSETINLSKNAIGKRFGIEQEAVPHRAMNGVEHLIKCYRAVISSFSG</sequence>
<dbReference type="GO" id="GO:0003676">
    <property type="term" value="F:nucleic acid binding"/>
    <property type="evidence" value="ECO:0007669"/>
    <property type="project" value="InterPro"/>
</dbReference>
<dbReference type="EMBL" id="CP001928">
    <property type="protein sequence ID" value="ADI38164.1"/>
    <property type="molecule type" value="Genomic_DNA"/>
</dbReference>
<dbReference type="SUPFAM" id="SSF53098">
    <property type="entry name" value="Ribonuclease H-like"/>
    <property type="match status" value="1"/>
</dbReference>
<dbReference type="InterPro" id="IPR013520">
    <property type="entry name" value="Ribonucl_H"/>
</dbReference>
<dbReference type="Pfam" id="PF00929">
    <property type="entry name" value="RNase_T"/>
    <property type="match status" value="1"/>
</dbReference>
<keyword evidence="3" id="KW-1185">Reference proteome</keyword>
<dbReference type="Gene3D" id="3.30.420.10">
    <property type="entry name" value="Ribonuclease H-like superfamily/Ribonuclease H"/>
    <property type="match status" value="1"/>
</dbReference>